<dbReference type="EMBL" id="NWTN01000026">
    <property type="protein sequence ID" value="PRQ65159.1"/>
    <property type="molecule type" value="Genomic_DNA"/>
</dbReference>
<dbReference type="RefSeq" id="WP_106008944.1">
    <property type="nucleotide sequence ID" value="NZ_NWTN01000026.1"/>
</dbReference>
<keyword evidence="2" id="KW-1185">Reference proteome</keyword>
<name>A0ABX5D665_9VIBR</name>
<protein>
    <submittedName>
        <fullName evidence="1">Uncharacterized protein</fullName>
    </submittedName>
</protein>
<accession>A0ABX5D665</accession>
<organism evidence="1 2">
    <name type="scientific">Vibrio mediterranei</name>
    <dbReference type="NCBI Taxonomy" id="689"/>
    <lineage>
        <taxon>Bacteria</taxon>
        <taxon>Pseudomonadati</taxon>
        <taxon>Pseudomonadota</taxon>
        <taxon>Gammaproteobacteria</taxon>
        <taxon>Vibrionales</taxon>
        <taxon>Vibrionaceae</taxon>
        <taxon>Vibrio</taxon>
    </lineage>
</organism>
<sequence>MLSHDIYQDSQVYEVFNELYEQEEMHFNDFISGYLSLFDWYPLNCQELSGLPSGFRVDLKHHSGTIIEARLCHIKGQVGFNTKDGIISDMSEAQWEIRLGVQHLLRDQECTSTITH</sequence>
<evidence type="ECO:0000313" key="2">
    <source>
        <dbReference type="Proteomes" id="UP000238163"/>
    </source>
</evidence>
<comment type="caution">
    <text evidence="1">The sequence shown here is derived from an EMBL/GenBank/DDBJ whole genome shotgun (WGS) entry which is preliminary data.</text>
</comment>
<proteinExistence type="predicted"/>
<reference evidence="1 2" key="1">
    <citation type="submission" date="2018-03" db="EMBL/GenBank/DDBJ databases">
        <title>Genetic Diversity and Phenotypic Plasticity of AHL Mediated Quorum Sensing in Environmental Strains of Vibrio mediterranei.</title>
        <authorList>
            <person name="Lantoine F."/>
            <person name="Vouve F."/>
        </authorList>
    </citation>
    <scope>NUCLEOTIDE SEQUENCE [LARGE SCALE GENOMIC DNA]</scope>
    <source>
        <strain evidence="1 2">17LN0615E</strain>
    </source>
</reference>
<gene>
    <name evidence="1" type="ORF">COR51_23855</name>
</gene>
<evidence type="ECO:0000313" key="1">
    <source>
        <dbReference type="EMBL" id="PRQ65159.1"/>
    </source>
</evidence>
<dbReference type="Proteomes" id="UP000238163">
    <property type="component" value="Unassembled WGS sequence"/>
</dbReference>